<dbReference type="PROSITE" id="PS51257">
    <property type="entry name" value="PROKAR_LIPOPROTEIN"/>
    <property type="match status" value="1"/>
</dbReference>
<dbReference type="Pfam" id="PF04155">
    <property type="entry name" value="Ground-like"/>
    <property type="match status" value="1"/>
</dbReference>
<keyword evidence="2" id="KW-0732">Signal</keyword>
<feature type="chain" id="PRO_5043137468" evidence="2">
    <location>
        <begin position="25"/>
        <end position="302"/>
    </location>
</feature>
<feature type="signal peptide" evidence="2">
    <location>
        <begin position="1"/>
        <end position="24"/>
    </location>
</feature>
<reference evidence="4 5" key="2">
    <citation type="submission" date="2018-08" db="EMBL/GenBank/DDBJ databases">
        <authorList>
            <person name="Laetsch R D."/>
            <person name="Stevens L."/>
            <person name="Kumar S."/>
            <person name="Blaxter L. M."/>
        </authorList>
    </citation>
    <scope>NUCLEOTIDE SEQUENCE [LARGE SCALE GENOMIC DNA]</scope>
</reference>
<proteinExistence type="predicted"/>
<evidence type="ECO:0000313" key="4">
    <source>
        <dbReference type="EMBL" id="VDK75749.1"/>
    </source>
</evidence>
<evidence type="ECO:0000256" key="1">
    <source>
        <dbReference type="SAM" id="MobiDB-lite"/>
    </source>
</evidence>
<evidence type="ECO:0000313" key="6">
    <source>
        <dbReference type="WBParaSite" id="nOo.2.0.1.t05034-RA"/>
    </source>
</evidence>
<evidence type="ECO:0000313" key="5">
    <source>
        <dbReference type="Proteomes" id="UP000271087"/>
    </source>
</evidence>
<dbReference type="Proteomes" id="UP000271087">
    <property type="component" value="Unassembled WGS sequence"/>
</dbReference>
<evidence type="ECO:0000256" key="2">
    <source>
        <dbReference type="SAM" id="SignalP"/>
    </source>
</evidence>
<evidence type="ECO:0000259" key="3">
    <source>
        <dbReference type="Pfam" id="PF04155"/>
    </source>
</evidence>
<dbReference type="AlphaFoldDB" id="A0A182EAG0"/>
<dbReference type="InterPro" id="IPR007284">
    <property type="entry name" value="Ground-like_dom"/>
</dbReference>
<protein>
    <submittedName>
        <fullName evidence="6">Ground-like domain-containing protein</fullName>
    </submittedName>
</protein>
<dbReference type="OrthoDB" id="5873923at2759"/>
<feature type="domain" description="Ground-like" evidence="3">
    <location>
        <begin position="228"/>
        <end position="299"/>
    </location>
</feature>
<reference evidence="6" key="1">
    <citation type="submission" date="2016-06" db="UniProtKB">
        <authorList>
            <consortium name="WormBaseParasite"/>
        </authorList>
    </citation>
    <scope>IDENTIFICATION</scope>
</reference>
<dbReference type="WBParaSite" id="nOo.2.0.1.t05034-RA">
    <property type="protein sequence ID" value="nOo.2.0.1.t05034-RA"/>
    <property type="gene ID" value="nOo.2.0.1.g05034"/>
</dbReference>
<feature type="compositionally biased region" description="Polar residues" evidence="1">
    <location>
        <begin position="170"/>
        <end position="179"/>
    </location>
</feature>
<gene>
    <name evidence="4" type="ORF">NOO_LOCUS5034</name>
</gene>
<keyword evidence="5" id="KW-1185">Reference proteome</keyword>
<name>A0A182EAG0_ONCOC</name>
<feature type="compositionally biased region" description="Pro residues" evidence="1">
    <location>
        <begin position="121"/>
        <end position="133"/>
    </location>
</feature>
<feature type="compositionally biased region" description="Polar residues" evidence="1">
    <location>
        <begin position="139"/>
        <end position="161"/>
    </location>
</feature>
<dbReference type="STRING" id="42157.A0A182EAG0"/>
<dbReference type="EMBL" id="UYRW01001257">
    <property type="protein sequence ID" value="VDK75749.1"/>
    <property type="molecule type" value="Genomic_DNA"/>
</dbReference>
<organism evidence="6">
    <name type="scientific">Onchocerca ochengi</name>
    <name type="common">Filarial nematode worm</name>
    <dbReference type="NCBI Taxonomy" id="42157"/>
    <lineage>
        <taxon>Eukaryota</taxon>
        <taxon>Metazoa</taxon>
        <taxon>Ecdysozoa</taxon>
        <taxon>Nematoda</taxon>
        <taxon>Chromadorea</taxon>
        <taxon>Rhabditida</taxon>
        <taxon>Spirurina</taxon>
        <taxon>Spiruromorpha</taxon>
        <taxon>Filarioidea</taxon>
        <taxon>Onchocercidae</taxon>
        <taxon>Onchocerca</taxon>
    </lineage>
</organism>
<sequence>MMRSQRLLVLVIFLKLSVVPQASGLGCCCECGIPMPPSCGCSIPICPPPIPCPPPICPVCKVCAPPPACPPPPVALCPPPQPVYLPSSNCDCGCANAPAGSYVSPGSTVGGYAFPGGGSFAPPPPLPPPPPPSSSYSSYRPNTQSAGLPTFLSVSPPSITPNHLLEPETDATNPSGVHQPLSIQNEVQKSDDLIFPDRDNTNQFSPVSSATAPLTERRIHGAVIISENKCNSIVLKDVLLKNIDQTDPVKSKRAIHKAAQEIMKEDEIDIICSDAGFTYIVITTEYCEAQKERVICFIYKKP</sequence>
<feature type="region of interest" description="Disordered" evidence="1">
    <location>
        <begin position="120"/>
        <end position="179"/>
    </location>
</feature>
<accession>A0A182EAG0</accession>